<keyword evidence="3" id="KW-1185">Reference proteome</keyword>
<dbReference type="Pfam" id="PF12697">
    <property type="entry name" value="Abhydrolase_6"/>
    <property type="match status" value="1"/>
</dbReference>
<reference evidence="2 3" key="1">
    <citation type="submission" date="2023-06" db="EMBL/GenBank/DDBJ databases">
        <authorList>
            <person name="Oyuntsetseg B."/>
            <person name="Kim S.B."/>
        </authorList>
    </citation>
    <scope>NUCLEOTIDE SEQUENCE [LARGE SCALE GENOMIC DNA]</scope>
    <source>
        <strain evidence="2 3">2-15</strain>
    </source>
</reference>
<evidence type="ECO:0000259" key="1">
    <source>
        <dbReference type="Pfam" id="PF12697"/>
    </source>
</evidence>
<dbReference type="InterPro" id="IPR029058">
    <property type="entry name" value="AB_hydrolase_fold"/>
</dbReference>
<dbReference type="PANTHER" id="PTHR37017:SF11">
    <property type="entry name" value="ESTERASE_LIPASE_THIOESTERASE DOMAIN-CONTAINING PROTEIN"/>
    <property type="match status" value="1"/>
</dbReference>
<dbReference type="SUPFAM" id="SSF53474">
    <property type="entry name" value="alpha/beta-Hydrolases"/>
    <property type="match status" value="1"/>
</dbReference>
<dbReference type="RefSeq" id="WP_285973331.1">
    <property type="nucleotide sequence ID" value="NZ_CP127294.1"/>
</dbReference>
<evidence type="ECO:0000313" key="2">
    <source>
        <dbReference type="EMBL" id="WIX82766.1"/>
    </source>
</evidence>
<dbReference type="GO" id="GO:0016787">
    <property type="term" value="F:hydrolase activity"/>
    <property type="evidence" value="ECO:0007669"/>
    <property type="project" value="UniProtKB-KW"/>
</dbReference>
<dbReference type="KEGG" id="acab:QRX50_19285"/>
<sequence length="238" mass="25648">MKIVLVHGGWQGGWAWDTVAEHLRAAGHDVFAPTLRGLEDGEVDRSGVTLTAMVDDLIGQLDRRGFDRFTLVGHSGGGPVIQLVTERRPERVERTVFVDAWVLLDGECVNDVLPEELVGGVTALAEQTSDNTVAIPPALWSASFMQDADEALAAATASRLVPTPFGWFTEPARISRFFESGVPSSYVYLLEDQAVPKTVYQAAAARLADPRIVECAGSHEAMLTHPAELAEALLKATA</sequence>
<protein>
    <submittedName>
        <fullName evidence="2">Alpha/beta hydrolase</fullName>
    </submittedName>
</protein>
<keyword evidence="2" id="KW-0378">Hydrolase</keyword>
<name>A0A9Y2MXV9_9PSEU</name>
<dbReference type="Gene3D" id="3.40.50.1820">
    <property type="entry name" value="alpha/beta hydrolase"/>
    <property type="match status" value="1"/>
</dbReference>
<dbReference type="Proteomes" id="UP001236014">
    <property type="component" value="Chromosome"/>
</dbReference>
<dbReference type="AlphaFoldDB" id="A0A9Y2MXV9"/>
<feature type="domain" description="AB hydrolase-1" evidence="1">
    <location>
        <begin position="3"/>
        <end position="232"/>
    </location>
</feature>
<dbReference type="EMBL" id="CP127294">
    <property type="protein sequence ID" value="WIX82766.1"/>
    <property type="molecule type" value="Genomic_DNA"/>
</dbReference>
<evidence type="ECO:0000313" key="3">
    <source>
        <dbReference type="Proteomes" id="UP001236014"/>
    </source>
</evidence>
<organism evidence="2 3">
    <name type="scientific">Amycolatopsis carbonis</name>
    <dbReference type="NCBI Taxonomy" id="715471"/>
    <lineage>
        <taxon>Bacteria</taxon>
        <taxon>Bacillati</taxon>
        <taxon>Actinomycetota</taxon>
        <taxon>Actinomycetes</taxon>
        <taxon>Pseudonocardiales</taxon>
        <taxon>Pseudonocardiaceae</taxon>
        <taxon>Amycolatopsis</taxon>
    </lineage>
</organism>
<accession>A0A9Y2MXV9</accession>
<proteinExistence type="predicted"/>
<dbReference type="InterPro" id="IPR052897">
    <property type="entry name" value="Sec-Metab_Biosynth_Hydrolase"/>
</dbReference>
<dbReference type="PANTHER" id="PTHR37017">
    <property type="entry name" value="AB HYDROLASE-1 DOMAIN-CONTAINING PROTEIN-RELATED"/>
    <property type="match status" value="1"/>
</dbReference>
<dbReference type="InterPro" id="IPR000073">
    <property type="entry name" value="AB_hydrolase_1"/>
</dbReference>
<gene>
    <name evidence="2" type="ORF">QRX50_19285</name>
</gene>